<feature type="compositionally biased region" description="Basic and acidic residues" evidence="10">
    <location>
        <begin position="807"/>
        <end position="817"/>
    </location>
</feature>
<dbReference type="GO" id="GO:0008420">
    <property type="term" value="F:RNA polymerase II CTD heptapeptide repeat phosphatase activity"/>
    <property type="evidence" value="ECO:0007669"/>
    <property type="project" value="UniProtKB-UniRule"/>
</dbReference>
<dbReference type="AlphaFoldDB" id="A0A9N9RP23"/>
<feature type="domain" description="BRCT" evidence="11">
    <location>
        <begin position="559"/>
        <end position="652"/>
    </location>
</feature>
<evidence type="ECO:0000256" key="8">
    <source>
        <dbReference type="ARBA" id="ARBA00048336"/>
    </source>
</evidence>
<dbReference type="Gene3D" id="2.40.50.100">
    <property type="match status" value="1"/>
</dbReference>
<feature type="compositionally biased region" description="Polar residues" evidence="10">
    <location>
        <begin position="785"/>
        <end position="794"/>
    </location>
</feature>
<feature type="region of interest" description="Disordered" evidence="10">
    <location>
        <begin position="318"/>
        <end position="508"/>
    </location>
</feature>
<dbReference type="Gene3D" id="3.40.50.1000">
    <property type="entry name" value="HAD superfamily/HAD-like"/>
    <property type="match status" value="1"/>
</dbReference>
<dbReference type="InterPro" id="IPR004274">
    <property type="entry name" value="FCP1_dom"/>
</dbReference>
<evidence type="ECO:0000256" key="2">
    <source>
        <dbReference type="ARBA" id="ARBA00013081"/>
    </source>
</evidence>
<reference evidence="13" key="2">
    <citation type="submission" date="2022-10" db="EMBL/GenBank/DDBJ databases">
        <authorList>
            <consortium name="ENA_rothamsted_submissions"/>
            <consortium name="culmorum"/>
            <person name="King R."/>
        </authorList>
    </citation>
    <scope>NUCLEOTIDE SEQUENCE</scope>
</reference>
<dbReference type="SMART" id="SM00292">
    <property type="entry name" value="BRCT"/>
    <property type="match status" value="1"/>
</dbReference>
<evidence type="ECO:0000256" key="5">
    <source>
        <dbReference type="ARBA" id="ARBA00023242"/>
    </source>
</evidence>
<evidence type="ECO:0000259" key="11">
    <source>
        <dbReference type="PROSITE" id="PS50172"/>
    </source>
</evidence>
<keyword evidence="14" id="KW-1185">Reference proteome</keyword>
<dbReference type="Pfam" id="PF00533">
    <property type="entry name" value="BRCT"/>
    <property type="match status" value="1"/>
</dbReference>
<dbReference type="OrthoDB" id="10249888at2759"/>
<feature type="compositionally biased region" description="Low complexity" evidence="10">
    <location>
        <begin position="754"/>
        <end position="770"/>
    </location>
</feature>
<dbReference type="NCBIfam" id="TIGR02250">
    <property type="entry name" value="FCP1_euk"/>
    <property type="match status" value="1"/>
</dbReference>
<comment type="subcellular location">
    <subcellularLocation>
        <location evidence="1 9">Nucleus</location>
    </subcellularLocation>
</comment>
<comment type="catalytic activity">
    <reaction evidence="8 9">
        <text>O-phospho-L-threonyl-[protein] + H2O = L-threonyl-[protein] + phosphate</text>
        <dbReference type="Rhea" id="RHEA:47004"/>
        <dbReference type="Rhea" id="RHEA-COMP:11060"/>
        <dbReference type="Rhea" id="RHEA-COMP:11605"/>
        <dbReference type="ChEBI" id="CHEBI:15377"/>
        <dbReference type="ChEBI" id="CHEBI:30013"/>
        <dbReference type="ChEBI" id="CHEBI:43474"/>
        <dbReference type="ChEBI" id="CHEBI:61977"/>
        <dbReference type="EC" id="3.1.3.16"/>
    </reaction>
</comment>
<dbReference type="CDD" id="cd07521">
    <property type="entry name" value="HAD_FCP1-like"/>
    <property type="match status" value="1"/>
</dbReference>
<dbReference type="EMBL" id="OU895877">
    <property type="protein sequence ID" value="CAG9800524.1"/>
    <property type="molecule type" value="Genomic_DNA"/>
</dbReference>
<protein>
    <recommendedName>
        <fullName evidence="6 9">RNA polymerase II subunit A C-terminal domain phosphatase</fullName>
        <ecNumber evidence="2 9">3.1.3.16</ecNumber>
    </recommendedName>
</protein>
<dbReference type="Pfam" id="PF00364">
    <property type="entry name" value="Biotin_lipoyl"/>
    <property type="match status" value="1"/>
</dbReference>
<keyword evidence="4" id="KW-0904">Protein phosphatase</keyword>
<evidence type="ECO:0000259" key="12">
    <source>
        <dbReference type="PROSITE" id="PS50969"/>
    </source>
</evidence>
<dbReference type="Proteomes" id="UP001153620">
    <property type="component" value="Chromosome 1"/>
</dbReference>
<dbReference type="Pfam" id="PF03031">
    <property type="entry name" value="NIF"/>
    <property type="match status" value="1"/>
</dbReference>
<evidence type="ECO:0000256" key="9">
    <source>
        <dbReference type="RuleBase" id="RU366066"/>
    </source>
</evidence>
<sequence>MSSDNVKVISPNKDIKIVKWIVHKGSQVSNGSVLLLYHENGDEKTQERLKNTTCGTVKSLLYKEGDNVPKSSPLLEIKECFHTTILLDLCADCGTDLQQIDMTKSSKASVPMIHSIPELKVSEELAKKLGRADTDRLLNDRKLALLVDLDQTLIHTTNDSVPNNLKDVYHFQLYGPSSPWYHTRLRPGTLEFLKKIEQIYELHICTFGARNYAHMICTFLDENGRLFSHRILSRDECLNATSKKDNLKALFPDDCADSMVCIIDDREDVWNYAKNLIQVKPYHFFQNTGDINAPPNLAKKELDGEGVDFKKYVKLQKASKSKGQSPKIDETANNNFSNDESQDTSKSNDQHIENDKQKTESNQIETKEVNEKKPVETDIEMIEKETELKPANKEIDEKKFPDVEMNDKGTEMKSINEEKINDIDEKKTTDVEMNDKGTDLAPKSLENNEKEDISKKSEDSDVEMMEKSADLKSITEVENRKEDLKKSETDIEMKENGSDKDDDEMALKNNDDDNLIEVQDPDDYLLYLESILQKIHERFYEQYDKTKEIPDLKYLIPHLKSEVLIGVKIVFSGLVPNNVKIEYSRPYLIAKNLGATVMNEITDETTHLVAASTGTQKVFQAQKNKKIAIVTPEWLWTCAERWEHVEEKLFPISSNKTLKMRQIPAHCSPERITGEQPEKVKFNNPYLQMSDDDIASMEAEVEDDSSDTDSDDEREDTPEVDRGLRKRKRSECERQASSKLLQSINISGKDGNESDQSSQSGKSKSSSESETLVAKFRRGEKVSDMENTNDSTQSSEDDAEWNEMGAELEKGFLDEED</sequence>
<dbReference type="Gene3D" id="3.40.50.10190">
    <property type="entry name" value="BRCT domain"/>
    <property type="match status" value="1"/>
</dbReference>
<evidence type="ECO:0000256" key="7">
    <source>
        <dbReference type="ARBA" id="ARBA00047761"/>
    </source>
</evidence>
<dbReference type="SMART" id="SM00577">
    <property type="entry name" value="CPDc"/>
    <property type="match status" value="1"/>
</dbReference>
<feature type="domain" description="FCP1 homology" evidence="12">
    <location>
        <begin position="138"/>
        <end position="305"/>
    </location>
</feature>
<dbReference type="PANTHER" id="PTHR23081:SF36">
    <property type="entry name" value="RNA POLYMERASE II SUBUNIT A C-TERMINAL DOMAIN PHOSPHATASE"/>
    <property type="match status" value="1"/>
</dbReference>
<evidence type="ECO:0000256" key="3">
    <source>
        <dbReference type="ARBA" id="ARBA00022801"/>
    </source>
</evidence>
<evidence type="ECO:0000313" key="14">
    <source>
        <dbReference type="Proteomes" id="UP001153620"/>
    </source>
</evidence>
<proteinExistence type="predicted"/>
<accession>A0A9N9RP23</accession>
<dbReference type="SUPFAM" id="SSF56784">
    <property type="entry name" value="HAD-like"/>
    <property type="match status" value="1"/>
</dbReference>
<gene>
    <name evidence="13" type="ORF">CHIRRI_LOCUS3466</name>
</gene>
<dbReference type="InterPro" id="IPR000089">
    <property type="entry name" value="Biotin_lipoyl"/>
</dbReference>
<name>A0A9N9RP23_9DIPT</name>
<dbReference type="InterPro" id="IPR001357">
    <property type="entry name" value="BRCT_dom"/>
</dbReference>
<dbReference type="InterPro" id="IPR023214">
    <property type="entry name" value="HAD_sf"/>
</dbReference>
<dbReference type="EC" id="3.1.3.16" evidence="2 9"/>
<dbReference type="SUPFAM" id="SSF52113">
    <property type="entry name" value="BRCT domain"/>
    <property type="match status" value="1"/>
</dbReference>
<dbReference type="PROSITE" id="PS50172">
    <property type="entry name" value="BRCT"/>
    <property type="match status" value="1"/>
</dbReference>
<dbReference type="PROSITE" id="PS50969">
    <property type="entry name" value="FCP1"/>
    <property type="match status" value="1"/>
</dbReference>
<feature type="compositionally biased region" description="Acidic residues" evidence="10">
    <location>
        <begin position="698"/>
        <end position="716"/>
    </location>
</feature>
<feature type="region of interest" description="Disordered" evidence="10">
    <location>
        <begin position="698"/>
        <end position="817"/>
    </location>
</feature>
<dbReference type="InterPro" id="IPR036420">
    <property type="entry name" value="BRCT_dom_sf"/>
</dbReference>
<dbReference type="GO" id="GO:0005634">
    <property type="term" value="C:nucleus"/>
    <property type="evidence" value="ECO:0007669"/>
    <property type="project" value="UniProtKB-SubCell"/>
</dbReference>
<dbReference type="FunFam" id="3.40.50.10190:FF:000007">
    <property type="entry name" value="RNA polymerase II subunit A C-terminal domain phosphatase"/>
    <property type="match status" value="1"/>
</dbReference>
<reference evidence="13" key="1">
    <citation type="submission" date="2022-01" db="EMBL/GenBank/DDBJ databases">
        <authorList>
            <person name="King R."/>
        </authorList>
    </citation>
    <scope>NUCLEOTIDE SEQUENCE</scope>
</reference>
<evidence type="ECO:0000256" key="1">
    <source>
        <dbReference type="ARBA" id="ARBA00004123"/>
    </source>
</evidence>
<evidence type="ECO:0000256" key="6">
    <source>
        <dbReference type="ARBA" id="ARBA00040602"/>
    </source>
</evidence>
<evidence type="ECO:0000256" key="4">
    <source>
        <dbReference type="ARBA" id="ARBA00022912"/>
    </source>
</evidence>
<feature type="compositionally biased region" description="Polar residues" evidence="10">
    <location>
        <begin position="737"/>
        <end position="746"/>
    </location>
</feature>
<feature type="compositionally biased region" description="Basic and acidic residues" evidence="10">
    <location>
        <begin position="446"/>
        <end position="508"/>
    </location>
</feature>
<feature type="compositionally biased region" description="Basic and acidic residues" evidence="10">
    <location>
        <begin position="346"/>
        <end position="438"/>
    </location>
</feature>
<organism evidence="13 14">
    <name type="scientific">Chironomus riparius</name>
    <dbReference type="NCBI Taxonomy" id="315576"/>
    <lineage>
        <taxon>Eukaryota</taxon>
        <taxon>Metazoa</taxon>
        <taxon>Ecdysozoa</taxon>
        <taxon>Arthropoda</taxon>
        <taxon>Hexapoda</taxon>
        <taxon>Insecta</taxon>
        <taxon>Pterygota</taxon>
        <taxon>Neoptera</taxon>
        <taxon>Endopterygota</taxon>
        <taxon>Diptera</taxon>
        <taxon>Nematocera</taxon>
        <taxon>Chironomoidea</taxon>
        <taxon>Chironomidae</taxon>
        <taxon>Chironominae</taxon>
        <taxon>Chironomus</taxon>
    </lineage>
</organism>
<dbReference type="CDD" id="cd17729">
    <property type="entry name" value="BRCT_CTDP1"/>
    <property type="match status" value="1"/>
</dbReference>
<keyword evidence="5 9" id="KW-0539">Nucleus</keyword>
<comment type="function">
    <text evidence="9">This promotes the activity of RNA polymerase II.</text>
</comment>
<keyword evidence="3 9" id="KW-0378">Hydrolase</keyword>
<dbReference type="InterPro" id="IPR011947">
    <property type="entry name" value="FCP1_euk"/>
</dbReference>
<evidence type="ECO:0000256" key="10">
    <source>
        <dbReference type="SAM" id="MobiDB-lite"/>
    </source>
</evidence>
<dbReference type="InterPro" id="IPR036412">
    <property type="entry name" value="HAD-like_sf"/>
</dbReference>
<dbReference type="InterPro" id="IPR039189">
    <property type="entry name" value="Fcp1"/>
</dbReference>
<evidence type="ECO:0000313" key="13">
    <source>
        <dbReference type="EMBL" id="CAG9800524.1"/>
    </source>
</evidence>
<feature type="compositionally biased region" description="Polar residues" evidence="10">
    <location>
        <begin position="331"/>
        <end position="345"/>
    </location>
</feature>
<comment type="catalytic activity">
    <reaction evidence="7 9">
        <text>O-phospho-L-seryl-[protein] + H2O = L-seryl-[protein] + phosphate</text>
        <dbReference type="Rhea" id="RHEA:20629"/>
        <dbReference type="Rhea" id="RHEA-COMP:9863"/>
        <dbReference type="Rhea" id="RHEA-COMP:11604"/>
        <dbReference type="ChEBI" id="CHEBI:15377"/>
        <dbReference type="ChEBI" id="CHEBI:29999"/>
        <dbReference type="ChEBI" id="CHEBI:43474"/>
        <dbReference type="ChEBI" id="CHEBI:83421"/>
        <dbReference type="EC" id="3.1.3.16"/>
    </reaction>
</comment>
<dbReference type="PANTHER" id="PTHR23081">
    <property type="entry name" value="RNA POLYMERASE II CTD PHOSPHATASE"/>
    <property type="match status" value="1"/>
</dbReference>